<reference evidence="2 3" key="1">
    <citation type="submission" date="2018-02" db="EMBL/GenBank/DDBJ databases">
        <title>Comparative genomes isolates from brazilian mangrove.</title>
        <authorList>
            <person name="Araujo J.E."/>
            <person name="Taketani R.G."/>
            <person name="Silva M.C.P."/>
            <person name="Loureco M.V."/>
            <person name="Andreote F.D."/>
        </authorList>
    </citation>
    <scope>NUCLEOTIDE SEQUENCE [LARGE SCALE GENOMIC DNA]</scope>
    <source>
        <strain evidence="2 3">Hex-1 MGV</strain>
    </source>
</reference>
<comment type="caution">
    <text evidence="2">The sequence shown here is derived from an EMBL/GenBank/DDBJ whole genome shotgun (WGS) entry which is preliminary data.</text>
</comment>
<evidence type="ECO:0000313" key="2">
    <source>
        <dbReference type="EMBL" id="PQO36314.1"/>
    </source>
</evidence>
<proteinExistence type="predicted"/>
<feature type="signal peptide" evidence="1">
    <location>
        <begin position="1"/>
        <end position="26"/>
    </location>
</feature>
<dbReference type="EMBL" id="PUHY01000006">
    <property type="protein sequence ID" value="PQO36314.1"/>
    <property type="molecule type" value="Genomic_DNA"/>
</dbReference>
<feature type="chain" id="PRO_5015617440" evidence="1">
    <location>
        <begin position="27"/>
        <end position="156"/>
    </location>
</feature>
<sequence length="156" mass="17337">MILIRPLTLALLMISVASFTVSDARAEDLGAFEGAIWRFTMTPKNPNLGELSGAFRVNNKVIYQKVTPGPDNHEEKVAGNEIHVGGKTRNGSPRTRLNFTDLRAFTPKKNVNGKHTPTEGIQGSVFMKMEKPGHWSGLLIAGDGRHWKFTCHRVRE</sequence>
<evidence type="ECO:0000256" key="1">
    <source>
        <dbReference type="SAM" id="SignalP"/>
    </source>
</evidence>
<name>A0A2S8FWV0_9BACT</name>
<evidence type="ECO:0000313" key="3">
    <source>
        <dbReference type="Proteomes" id="UP000238322"/>
    </source>
</evidence>
<dbReference type="Proteomes" id="UP000238322">
    <property type="component" value="Unassembled WGS sequence"/>
</dbReference>
<gene>
    <name evidence="2" type="ORF">C5Y83_10415</name>
</gene>
<accession>A0A2S8FWV0</accession>
<dbReference type="AlphaFoldDB" id="A0A2S8FWV0"/>
<organism evidence="2 3">
    <name type="scientific">Blastopirellula marina</name>
    <dbReference type="NCBI Taxonomy" id="124"/>
    <lineage>
        <taxon>Bacteria</taxon>
        <taxon>Pseudomonadati</taxon>
        <taxon>Planctomycetota</taxon>
        <taxon>Planctomycetia</taxon>
        <taxon>Pirellulales</taxon>
        <taxon>Pirellulaceae</taxon>
        <taxon>Blastopirellula</taxon>
    </lineage>
</organism>
<protein>
    <submittedName>
        <fullName evidence="2">Uncharacterized protein</fullName>
    </submittedName>
</protein>
<dbReference type="RefSeq" id="WP_105329604.1">
    <property type="nucleotide sequence ID" value="NZ_PUHY01000006.1"/>
</dbReference>
<dbReference type="OrthoDB" id="287131at2"/>
<keyword evidence="1" id="KW-0732">Signal</keyword>